<accession>A0A5B0RZ30</accession>
<feature type="compositionally biased region" description="Polar residues" evidence="1">
    <location>
        <begin position="17"/>
        <end position="37"/>
    </location>
</feature>
<feature type="region of interest" description="Disordered" evidence="1">
    <location>
        <begin position="15"/>
        <end position="37"/>
    </location>
</feature>
<evidence type="ECO:0000313" key="3">
    <source>
        <dbReference type="Proteomes" id="UP000325313"/>
    </source>
</evidence>
<evidence type="ECO:0000313" key="2">
    <source>
        <dbReference type="EMBL" id="KAA1130429.1"/>
    </source>
</evidence>
<gene>
    <name evidence="2" type="ORF">PGTUg99_017786</name>
</gene>
<organism evidence="2 3">
    <name type="scientific">Puccinia graminis f. sp. tritici</name>
    <dbReference type="NCBI Taxonomy" id="56615"/>
    <lineage>
        <taxon>Eukaryota</taxon>
        <taxon>Fungi</taxon>
        <taxon>Dikarya</taxon>
        <taxon>Basidiomycota</taxon>
        <taxon>Pucciniomycotina</taxon>
        <taxon>Pucciniomycetes</taxon>
        <taxon>Pucciniales</taxon>
        <taxon>Pucciniaceae</taxon>
        <taxon>Puccinia</taxon>
    </lineage>
</organism>
<evidence type="ECO:0000256" key="1">
    <source>
        <dbReference type="SAM" id="MobiDB-lite"/>
    </source>
</evidence>
<dbReference type="EMBL" id="VDEP01000109">
    <property type="protein sequence ID" value="KAA1130429.1"/>
    <property type="molecule type" value="Genomic_DNA"/>
</dbReference>
<dbReference type="Proteomes" id="UP000325313">
    <property type="component" value="Unassembled WGS sequence"/>
</dbReference>
<protein>
    <submittedName>
        <fullName evidence="2">Uncharacterized protein</fullName>
    </submittedName>
</protein>
<name>A0A5B0RZ30_PUCGR</name>
<proteinExistence type="predicted"/>
<reference evidence="2 3" key="1">
    <citation type="submission" date="2019-05" db="EMBL/GenBank/DDBJ databases">
        <title>Emergence of the Ug99 lineage of the wheat stem rust pathogen through somatic hybridization.</title>
        <authorList>
            <person name="Li F."/>
            <person name="Upadhyaya N.M."/>
            <person name="Sperschneider J."/>
            <person name="Matny O."/>
            <person name="Nguyen-Phuc H."/>
            <person name="Mago R."/>
            <person name="Raley C."/>
            <person name="Miller M.E."/>
            <person name="Silverstein K.A.T."/>
            <person name="Henningsen E."/>
            <person name="Hirsch C.D."/>
            <person name="Visser B."/>
            <person name="Pretorius Z.A."/>
            <person name="Steffenson B.J."/>
            <person name="Schwessinger B."/>
            <person name="Dodds P.N."/>
            <person name="Figueroa M."/>
        </authorList>
    </citation>
    <scope>NUCLEOTIDE SEQUENCE [LARGE SCALE GENOMIC DNA]</scope>
    <source>
        <strain evidence="2 3">Ug99</strain>
    </source>
</reference>
<sequence>MPTLCAVWCSKRYRPPQAQQPSQKSTSVVPSQKTNQPQRFLFRSQLNSSRPHLKAALKAPSLQPTAYLLAQ</sequence>
<dbReference type="AlphaFoldDB" id="A0A5B0RZ30"/>
<comment type="caution">
    <text evidence="2">The sequence shown here is derived from an EMBL/GenBank/DDBJ whole genome shotgun (WGS) entry which is preliminary data.</text>
</comment>